<feature type="region of interest" description="Disordered" evidence="1">
    <location>
        <begin position="1"/>
        <end position="58"/>
    </location>
</feature>
<evidence type="ECO:0000256" key="1">
    <source>
        <dbReference type="SAM" id="MobiDB-lite"/>
    </source>
</evidence>
<reference evidence="2" key="1">
    <citation type="submission" date="2021-10" db="EMBL/GenBank/DDBJ databases">
        <title>Melipona bicolor Genome sequencing and assembly.</title>
        <authorList>
            <person name="Araujo N.S."/>
            <person name="Arias M.C."/>
        </authorList>
    </citation>
    <scope>NUCLEOTIDE SEQUENCE</scope>
    <source>
        <strain evidence="2">USP_2M_L1-L4_2017</strain>
        <tissue evidence="2">Whole body</tissue>
    </source>
</reference>
<keyword evidence="3" id="KW-1185">Reference proteome</keyword>
<protein>
    <submittedName>
        <fullName evidence="2">Uncharacterized protein</fullName>
    </submittedName>
</protein>
<sequence>MERSNGRGRGAKRGGRCYSAARKPMASSGRREKSRVWAGARGADPADVGKATEGLEPRGSASRIGHFLVHNPIKPII</sequence>
<evidence type="ECO:0000313" key="3">
    <source>
        <dbReference type="Proteomes" id="UP001177670"/>
    </source>
</evidence>
<gene>
    <name evidence="2" type="ORF">K0M31_011233</name>
</gene>
<organism evidence="2 3">
    <name type="scientific">Melipona bicolor</name>
    <dbReference type="NCBI Taxonomy" id="60889"/>
    <lineage>
        <taxon>Eukaryota</taxon>
        <taxon>Metazoa</taxon>
        <taxon>Ecdysozoa</taxon>
        <taxon>Arthropoda</taxon>
        <taxon>Hexapoda</taxon>
        <taxon>Insecta</taxon>
        <taxon>Pterygota</taxon>
        <taxon>Neoptera</taxon>
        <taxon>Endopterygota</taxon>
        <taxon>Hymenoptera</taxon>
        <taxon>Apocrita</taxon>
        <taxon>Aculeata</taxon>
        <taxon>Apoidea</taxon>
        <taxon>Anthophila</taxon>
        <taxon>Apidae</taxon>
        <taxon>Melipona</taxon>
    </lineage>
</organism>
<comment type="caution">
    <text evidence="2">The sequence shown here is derived from an EMBL/GenBank/DDBJ whole genome shotgun (WGS) entry which is preliminary data.</text>
</comment>
<accession>A0AA40GAD1</accession>
<dbReference type="Proteomes" id="UP001177670">
    <property type="component" value="Unassembled WGS sequence"/>
</dbReference>
<name>A0AA40GAD1_9HYME</name>
<evidence type="ECO:0000313" key="2">
    <source>
        <dbReference type="EMBL" id="KAK1133422.1"/>
    </source>
</evidence>
<dbReference type="AlphaFoldDB" id="A0AA40GAD1"/>
<proteinExistence type="predicted"/>
<dbReference type="EMBL" id="JAHYIQ010000003">
    <property type="protein sequence ID" value="KAK1133422.1"/>
    <property type="molecule type" value="Genomic_DNA"/>
</dbReference>